<evidence type="ECO:0008006" key="3">
    <source>
        <dbReference type="Google" id="ProtNLM"/>
    </source>
</evidence>
<dbReference type="OrthoDB" id="9816224at2"/>
<evidence type="ECO:0000313" key="1">
    <source>
        <dbReference type="EMBL" id="PSK87971.1"/>
    </source>
</evidence>
<accession>A0A2P8CSM7</accession>
<proteinExistence type="predicted"/>
<name>A0A2P8CSM7_9BACT</name>
<keyword evidence="2" id="KW-1185">Reference proteome</keyword>
<evidence type="ECO:0000313" key="2">
    <source>
        <dbReference type="Proteomes" id="UP000240572"/>
    </source>
</evidence>
<dbReference type="RefSeq" id="WP_106525343.1">
    <property type="nucleotide sequence ID" value="NZ_PYGD01000016.1"/>
</dbReference>
<dbReference type="AlphaFoldDB" id="A0A2P8CSM7"/>
<comment type="caution">
    <text evidence="1">The sequence shown here is derived from an EMBL/GenBank/DDBJ whole genome shotgun (WGS) entry which is preliminary data.</text>
</comment>
<dbReference type="EMBL" id="PYGD01000016">
    <property type="protein sequence ID" value="PSK87971.1"/>
    <property type="molecule type" value="Genomic_DNA"/>
</dbReference>
<reference evidence="1 2" key="1">
    <citation type="submission" date="2018-03" db="EMBL/GenBank/DDBJ databases">
        <title>Genomic Encyclopedia of Type Strains, Phase III (KMG-III): the genomes of soil and plant-associated and newly described type strains.</title>
        <authorList>
            <person name="Whitman W."/>
        </authorList>
    </citation>
    <scope>NUCLEOTIDE SEQUENCE [LARGE SCALE GENOMIC DNA]</scope>
    <source>
        <strain evidence="1 2">CGMCC 1.12700</strain>
    </source>
</reference>
<gene>
    <name evidence="1" type="ORF">B0I18_1161</name>
</gene>
<sequence>MSTIRAITSLILLYLLPLGMQAREAAGMAFSFYGDSIRLNPGAWQDVPFRGPATEASVQEFYDAVNGGDYASMVTSLLAYRSQYKLNDWLYYQLIRKTVQQFSPKAENYERYTLYKWFLLAKSGYDARLALAKDELLFYVRSDENVYDIPYYLQDGKQYVCLNIHDYAKTDLNKNNLRGVQVTVPEGQQAFSYKVTQLPEFTPDEYQQKDIQFTYKNKPYHFKVLLNSEIQHIFTNYPVVDYESYFNIPLSHQTYNSLIPELKEILKGMKQKKGVDYLMRFTRNAFLYESDQDNFGKEKRLSPEQTLLTQYSDCDDRAALFFYLVKEVYNLPMIVLLYPTHVTIAVKFDKPEGQAIVYKDKQYSVCEPTPQAEDLQIGQLSSKLRDQPYEVAYEYNPD</sequence>
<organism evidence="1 2">
    <name type="scientific">Taibaiella chishuiensis</name>
    <dbReference type="NCBI Taxonomy" id="1434707"/>
    <lineage>
        <taxon>Bacteria</taxon>
        <taxon>Pseudomonadati</taxon>
        <taxon>Bacteroidota</taxon>
        <taxon>Chitinophagia</taxon>
        <taxon>Chitinophagales</taxon>
        <taxon>Chitinophagaceae</taxon>
        <taxon>Taibaiella</taxon>
    </lineage>
</organism>
<protein>
    <recommendedName>
        <fullName evidence="3">Transglutaminase superfamily protein</fullName>
    </recommendedName>
</protein>
<dbReference type="Proteomes" id="UP000240572">
    <property type="component" value="Unassembled WGS sequence"/>
</dbReference>